<feature type="region of interest" description="Disordered" evidence="1">
    <location>
        <begin position="164"/>
        <end position="184"/>
    </location>
</feature>
<sequence>MTESSKKRSYFIVPDEKVDYSQSVVLGNVLYSLTDPENLLAEPRLEGLHPLGSEVTRSRPLKGYKVASTSEKEDKVGFFAKVLELLGLGINASRTNAVAASESYTISSMSFSTFKPTTEFLDVVKANADVDDVLRNSQEQCAFLITGVAVATGVKFTSSTSQDKEKEGSVGLSSQAFSLGPSGSKRRKNVLEVSYADDGPVTLAFKVQKLQLKEDGTLLAGDYVEGAYFGENEKSFVVDDNADLDRNDVGDLQRTEVVDEISGEEYVLYA</sequence>
<evidence type="ECO:0000256" key="1">
    <source>
        <dbReference type="SAM" id="MobiDB-lite"/>
    </source>
</evidence>
<organism evidence="2 3">
    <name type="scientific">Curvularia kusanoi</name>
    <name type="common">Cochliobolus kusanoi</name>
    <dbReference type="NCBI Taxonomy" id="90978"/>
    <lineage>
        <taxon>Eukaryota</taxon>
        <taxon>Fungi</taxon>
        <taxon>Dikarya</taxon>
        <taxon>Ascomycota</taxon>
        <taxon>Pezizomycotina</taxon>
        <taxon>Dothideomycetes</taxon>
        <taxon>Pleosporomycetidae</taxon>
        <taxon>Pleosporales</taxon>
        <taxon>Pleosporineae</taxon>
        <taxon>Pleosporaceae</taxon>
        <taxon>Curvularia</taxon>
    </lineage>
</organism>
<comment type="caution">
    <text evidence="2">The sequence shown here is derived from an EMBL/GenBank/DDBJ whole genome shotgun (WGS) entry which is preliminary data.</text>
</comment>
<protein>
    <submittedName>
        <fullName evidence="2">Uncharacterized protein</fullName>
    </submittedName>
</protein>
<evidence type="ECO:0000313" key="2">
    <source>
        <dbReference type="EMBL" id="KAF3007574.1"/>
    </source>
</evidence>
<dbReference type="Proteomes" id="UP000801428">
    <property type="component" value="Unassembled WGS sequence"/>
</dbReference>
<dbReference type="EMBL" id="SWKU01000004">
    <property type="protein sequence ID" value="KAF3007574.1"/>
    <property type="molecule type" value="Genomic_DNA"/>
</dbReference>
<keyword evidence="3" id="KW-1185">Reference proteome</keyword>
<reference evidence="2" key="1">
    <citation type="submission" date="2019-04" db="EMBL/GenBank/DDBJ databases">
        <title>Sequencing of skin fungus with MAO and IRED activity.</title>
        <authorList>
            <person name="Marsaioli A.J."/>
            <person name="Bonatto J.M.C."/>
            <person name="Reis Junior O."/>
        </authorList>
    </citation>
    <scope>NUCLEOTIDE SEQUENCE</scope>
    <source>
        <strain evidence="2">30M1</strain>
    </source>
</reference>
<evidence type="ECO:0000313" key="3">
    <source>
        <dbReference type="Proteomes" id="UP000801428"/>
    </source>
</evidence>
<dbReference type="AlphaFoldDB" id="A0A9P4TJ40"/>
<accession>A0A9P4TJ40</accession>
<gene>
    <name evidence="2" type="ORF">E8E13_007293</name>
</gene>
<name>A0A9P4TJ40_CURKU</name>
<proteinExistence type="predicted"/>
<dbReference type="OrthoDB" id="4661033at2759"/>